<comment type="caution">
    <text evidence="8">The sequence shown here is derived from an EMBL/GenBank/DDBJ whole genome shotgun (WGS) entry which is preliminary data.</text>
</comment>
<dbReference type="NCBIfam" id="TIGR00043">
    <property type="entry name" value="rRNA maturation RNase YbeY"/>
    <property type="match status" value="1"/>
</dbReference>
<keyword evidence="2 7" id="KW-0540">Nuclease</keyword>
<evidence type="ECO:0000313" key="8">
    <source>
        <dbReference type="EMBL" id="MDF1585361.1"/>
    </source>
</evidence>
<dbReference type="RefSeq" id="WP_327787777.1">
    <property type="nucleotide sequence ID" value="NZ_JARGEQ010000016.1"/>
</dbReference>
<dbReference type="InterPro" id="IPR023091">
    <property type="entry name" value="MetalPrtase_cat_dom_sf_prd"/>
</dbReference>
<evidence type="ECO:0000256" key="2">
    <source>
        <dbReference type="ARBA" id="ARBA00022722"/>
    </source>
</evidence>
<keyword evidence="4 7" id="KW-0255">Endonuclease</keyword>
<feature type="binding site" evidence="7">
    <location>
        <position position="126"/>
    </location>
    <ligand>
        <name>Zn(2+)</name>
        <dbReference type="ChEBI" id="CHEBI:29105"/>
        <note>catalytic</note>
    </ligand>
</feature>
<dbReference type="GO" id="GO:0006364">
    <property type="term" value="P:rRNA processing"/>
    <property type="evidence" value="ECO:0007669"/>
    <property type="project" value="UniProtKB-UniRule"/>
</dbReference>
<dbReference type="SUPFAM" id="SSF55486">
    <property type="entry name" value="Metalloproteases ('zincins'), catalytic domain"/>
    <property type="match status" value="1"/>
</dbReference>
<dbReference type="Pfam" id="PF02130">
    <property type="entry name" value="YbeY"/>
    <property type="match status" value="1"/>
</dbReference>
<dbReference type="PANTHER" id="PTHR46986:SF1">
    <property type="entry name" value="ENDORIBONUCLEASE YBEY, CHLOROPLASTIC"/>
    <property type="match status" value="1"/>
</dbReference>
<keyword evidence="6 7" id="KW-0862">Zinc</keyword>
<dbReference type="InterPro" id="IPR020549">
    <property type="entry name" value="YbeY_CS"/>
</dbReference>
<dbReference type="PROSITE" id="PS01306">
    <property type="entry name" value="UPF0054"/>
    <property type="match status" value="1"/>
</dbReference>
<dbReference type="AlphaFoldDB" id="A0AAP3XQ88"/>
<feature type="binding site" evidence="7">
    <location>
        <position position="136"/>
    </location>
    <ligand>
        <name>Zn(2+)</name>
        <dbReference type="ChEBI" id="CHEBI:29105"/>
        <note>catalytic</note>
    </ligand>
</feature>
<dbReference type="EC" id="3.1.-.-" evidence="7"/>
<comment type="cofactor">
    <cofactor evidence="7">
        <name>Zn(2+)</name>
        <dbReference type="ChEBI" id="CHEBI:29105"/>
    </cofactor>
    <text evidence="7">Binds 1 zinc ion.</text>
</comment>
<comment type="subcellular location">
    <subcellularLocation>
        <location evidence="7">Cytoplasm</location>
    </subcellularLocation>
</comment>
<protein>
    <recommendedName>
        <fullName evidence="7">Endoribonuclease YbeY</fullName>
        <ecNumber evidence="7">3.1.-.-</ecNumber>
    </recommendedName>
</protein>
<dbReference type="HAMAP" id="MF_00009">
    <property type="entry name" value="Endoribonucl_YbeY"/>
    <property type="match status" value="1"/>
</dbReference>
<name>A0AAP3XQ88_9PROT</name>
<dbReference type="GO" id="GO:0008270">
    <property type="term" value="F:zinc ion binding"/>
    <property type="evidence" value="ECO:0007669"/>
    <property type="project" value="UniProtKB-UniRule"/>
</dbReference>
<evidence type="ECO:0000313" key="9">
    <source>
        <dbReference type="Proteomes" id="UP001301140"/>
    </source>
</evidence>
<evidence type="ECO:0000256" key="1">
    <source>
        <dbReference type="ARBA" id="ARBA00010875"/>
    </source>
</evidence>
<keyword evidence="3 7" id="KW-0479">Metal-binding</keyword>
<evidence type="ECO:0000256" key="6">
    <source>
        <dbReference type="ARBA" id="ARBA00022833"/>
    </source>
</evidence>
<keyword evidence="7" id="KW-0963">Cytoplasm</keyword>
<keyword evidence="7" id="KW-0690">Ribosome biogenesis</keyword>
<dbReference type="Proteomes" id="UP001301140">
    <property type="component" value="Unassembled WGS sequence"/>
</dbReference>
<dbReference type="GO" id="GO:0004222">
    <property type="term" value="F:metalloendopeptidase activity"/>
    <property type="evidence" value="ECO:0007669"/>
    <property type="project" value="InterPro"/>
</dbReference>
<feature type="binding site" evidence="7">
    <location>
        <position position="130"/>
    </location>
    <ligand>
        <name>Zn(2+)</name>
        <dbReference type="ChEBI" id="CHEBI:29105"/>
        <note>catalytic</note>
    </ligand>
</feature>
<dbReference type="InterPro" id="IPR002036">
    <property type="entry name" value="YbeY"/>
</dbReference>
<dbReference type="GO" id="GO:0004521">
    <property type="term" value="F:RNA endonuclease activity"/>
    <property type="evidence" value="ECO:0007669"/>
    <property type="project" value="UniProtKB-UniRule"/>
</dbReference>
<keyword evidence="5 7" id="KW-0378">Hydrolase</keyword>
<evidence type="ECO:0000256" key="7">
    <source>
        <dbReference type="HAMAP-Rule" id="MF_00009"/>
    </source>
</evidence>
<accession>A0AAP3XQ88</accession>
<proteinExistence type="inferred from homology"/>
<keyword evidence="9" id="KW-1185">Reference proteome</keyword>
<gene>
    <name evidence="7 8" type="primary">ybeY</name>
    <name evidence="8" type="ORF">PZ740_03060</name>
</gene>
<comment type="function">
    <text evidence="7">Single strand-specific metallo-endoribonuclease involved in late-stage 70S ribosome quality control and in maturation of the 3' terminus of the 16S rRNA.</text>
</comment>
<keyword evidence="7" id="KW-0698">rRNA processing</keyword>
<dbReference type="GO" id="GO:0005737">
    <property type="term" value="C:cytoplasm"/>
    <property type="evidence" value="ECO:0007669"/>
    <property type="project" value="UniProtKB-SubCell"/>
</dbReference>
<dbReference type="EMBL" id="JARGEQ010000016">
    <property type="protein sequence ID" value="MDF1585361.1"/>
    <property type="molecule type" value="Genomic_DNA"/>
</dbReference>
<evidence type="ECO:0000256" key="4">
    <source>
        <dbReference type="ARBA" id="ARBA00022759"/>
    </source>
</evidence>
<organism evidence="8 9">
    <name type="scientific">Marinimicrococcus flavescens</name>
    <dbReference type="NCBI Taxonomy" id="3031815"/>
    <lineage>
        <taxon>Bacteria</taxon>
        <taxon>Pseudomonadati</taxon>
        <taxon>Pseudomonadota</taxon>
        <taxon>Alphaproteobacteria</taxon>
        <taxon>Geminicoccales</taxon>
        <taxon>Geminicoccaceae</taxon>
        <taxon>Marinimicrococcus</taxon>
    </lineage>
</organism>
<reference evidence="8 9" key="1">
    <citation type="submission" date="2023-03" db="EMBL/GenBank/DDBJ databases">
        <title>YIM 152171 draft genome.</title>
        <authorList>
            <person name="Yang Z."/>
        </authorList>
    </citation>
    <scope>NUCLEOTIDE SEQUENCE [LARGE SCALE GENOMIC DNA]</scope>
    <source>
        <strain evidence="8 9">YIM 152171</strain>
    </source>
</reference>
<dbReference type="PANTHER" id="PTHR46986">
    <property type="entry name" value="ENDORIBONUCLEASE YBEY, CHLOROPLASTIC"/>
    <property type="match status" value="1"/>
</dbReference>
<dbReference type="Gene3D" id="3.40.390.30">
    <property type="entry name" value="Metalloproteases ('zincins'), catalytic domain"/>
    <property type="match status" value="1"/>
</dbReference>
<evidence type="ECO:0000256" key="3">
    <source>
        <dbReference type="ARBA" id="ARBA00022723"/>
    </source>
</evidence>
<comment type="similarity">
    <text evidence="1 7">Belongs to the endoribonuclease YbeY family.</text>
</comment>
<sequence>MDSESSHSIAVTIEAPGWPSVVTAPEALCREAVRAVLARLRPDDAERIEVSILLADDETVRALNRDYRGKDKPTNVLSFPAELEVELPEEAPCLLGDIVLALETVREEAMREGKQAAHHLSHLVVHGTLHLLGHDHEEAEEAERMEALETQILAGLGIADPYAVDAAS</sequence>
<evidence type="ECO:0000256" key="5">
    <source>
        <dbReference type="ARBA" id="ARBA00022801"/>
    </source>
</evidence>